<protein>
    <submittedName>
        <fullName evidence="2">Uncharacterized protein</fullName>
    </submittedName>
</protein>
<dbReference type="EMBL" id="CZAF01000009">
    <property type="protein sequence ID" value="CUP28528.1"/>
    <property type="molecule type" value="Genomic_DNA"/>
</dbReference>
<name>A0A174M301_BACUN</name>
<sequence>MGALIMFAFIIVVANAAGLYYWYQEHKSKPKNTGC</sequence>
<evidence type="ECO:0000256" key="1">
    <source>
        <dbReference type="SAM" id="Phobius"/>
    </source>
</evidence>
<dbReference type="Proteomes" id="UP000095614">
    <property type="component" value="Unassembled WGS sequence"/>
</dbReference>
<evidence type="ECO:0000313" key="3">
    <source>
        <dbReference type="Proteomes" id="UP000095614"/>
    </source>
</evidence>
<accession>A0A174M301</accession>
<feature type="transmembrane region" description="Helical" evidence="1">
    <location>
        <begin position="6"/>
        <end position="23"/>
    </location>
</feature>
<reference evidence="2 3" key="1">
    <citation type="submission" date="2015-09" db="EMBL/GenBank/DDBJ databases">
        <authorList>
            <consortium name="Pathogen Informatics"/>
        </authorList>
    </citation>
    <scope>NUCLEOTIDE SEQUENCE [LARGE SCALE GENOMIC DNA]</scope>
    <source>
        <strain evidence="2 3">2789STDY5834847</strain>
    </source>
</reference>
<organism evidence="2 3">
    <name type="scientific">Bacteroides uniformis</name>
    <dbReference type="NCBI Taxonomy" id="820"/>
    <lineage>
        <taxon>Bacteria</taxon>
        <taxon>Pseudomonadati</taxon>
        <taxon>Bacteroidota</taxon>
        <taxon>Bacteroidia</taxon>
        <taxon>Bacteroidales</taxon>
        <taxon>Bacteroidaceae</taxon>
        <taxon>Bacteroides</taxon>
    </lineage>
</organism>
<dbReference type="AlphaFoldDB" id="A0A174M301"/>
<proteinExistence type="predicted"/>
<keyword evidence="1" id="KW-0472">Membrane</keyword>
<keyword evidence="1" id="KW-1133">Transmembrane helix</keyword>
<gene>
    <name evidence="2" type="ORF">ERS852462_03163</name>
</gene>
<keyword evidence="1" id="KW-0812">Transmembrane</keyword>
<evidence type="ECO:0000313" key="2">
    <source>
        <dbReference type="EMBL" id="CUP28528.1"/>
    </source>
</evidence>